<reference evidence="2 3" key="2">
    <citation type="submission" date="2020-06" db="EMBL/GenBank/DDBJ databases">
        <title>Antribacter stalactiti gen. nov., sp. nov., a new member of the family Nacardiaceae isolated from a cave.</title>
        <authorList>
            <person name="Kim I.S."/>
        </authorList>
    </citation>
    <scope>NUCLEOTIDE SEQUENCE [LARGE SCALE GENOMIC DNA]</scope>
    <source>
        <strain evidence="2 3">YC2-7</strain>
    </source>
</reference>
<dbReference type="InterPro" id="IPR001387">
    <property type="entry name" value="Cro/C1-type_HTH"/>
</dbReference>
<gene>
    <name evidence="2" type="ORF">FGL95_07235</name>
</gene>
<proteinExistence type="predicted"/>
<dbReference type="SMART" id="SM00530">
    <property type="entry name" value="HTH_XRE"/>
    <property type="match status" value="1"/>
</dbReference>
<dbReference type="CDD" id="cd00093">
    <property type="entry name" value="HTH_XRE"/>
    <property type="match status" value="1"/>
</dbReference>
<feature type="domain" description="HTH cro/C1-type" evidence="1">
    <location>
        <begin position="15"/>
        <end position="78"/>
    </location>
</feature>
<evidence type="ECO:0000259" key="1">
    <source>
        <dbReference type="PROSITE" id="PS50943"/>
    </source>
</evidence>
<evidence type="ECO:0000313" key="3">
    <source>
        <dbReference type="Proteomes" id="UP000535543"/>
    </source>
</evidence>
<dbReference type="GO" id="GO:0003677">
    <property type="term" value="F:DNA binding"/>
    <property type="evidence" value="ECO:0007669"/>
    <property type="project" value="InterPro"/>
</dbReference>
<keyword evidence="3" id="KW-1185">Reference proteome</keyword>
<dbReference type="SUPFAM" id="SSF47413">
    <property type="entry name" value="lambda repressor-like DNA-binding domains"/>
    <property type="match status" value="1"/>
</dbReference>
<reference evidence="2 3" key="1">
    <citation type="submission" date="2019-05" db="EMBL/GenBank/DDBJ databases">
        <authorList>
            <person name="Lee S.D."/>
        </authorList>
    </citation>
    <scope>NUCLEOTIDE SEQUENCE [LARGE SCALE GENOMIC DNA]</scope>
    <source>
        <strain evidence="2 3">YC2-7</strain>
    </source>
</reference>
<organism evidence="2 3">
    <name type="scientific">Antrihabitans stalactiti</name>
    <dbReference type="NCBI Taxonomy" id="2584121"/>
    <lineage>
        <taxon>Bacteria</taxon>
        <taxon>Bacillati</taxon>
        <taxon>Actinomycetota</taxon>
        <taxon>Actinomycetes</taxon>
        <taxon>Mycobacteriales</taxon>
        <taxon>Nocardiaceae</taxon>
        <taxon>Antrihabitans</taxon>
    </lineage>
</organism>
<evidence type="ECO:0000313" key="2">
    <source>
        <dbReference type="EMBL" id="NMN94827.1"/>
    </source>
</evidence>
<protein>
    <submittedName>
        <fullName evidence="2">Helix-turn-helix transcriptional regulator</fullName>
    </submittedName>
</protein>
<name>A0A848KFW1_9NOCA</name>
<dbReference type="Gene3D" id="1.10.260.40">
    <property type="entry name" value="lambda repressor-like DNA-binding domains"/>
    <property type="match status" value="1"/>
</dbReference>
<sequence length="197" mass="21933">MGTKEPIEKLFARKVKAEREQRGWSQQHLAELVFAQRGDTSTRAHRQLLAKIETGNRSVRVDEAVALAEIFQVSLDWMLGSEREEDLAFALDRLATSAQQSGLDATKIAESMALAERDLVRKIDYAEFRDQLAAGETSNIDGLPIDTLRALVMALTSENGRRLLSQSIAEFAVAATVRHADHETLTAKLTTIRKDSR</sequence>
<accession>A0A848KFW1</accession>
<dbReference type="InterPro" id="IPR010982">
    <property type="entry name" value="Lambda_DNA-bd_dom_sf"/>
</dbReference>
<dbReference type="RefSeq" id="WP_169585553.1">
    <property type="nucleotide sequence ID" value="NZ_VCQU01000002.1"/>
</dbReference>
<comment type="caution">
    <text evidence="2">The sequence shown here is derived from an EMBL/GenBank/DDBJ whole genome shotgun (WGS) entry which is preliminary data.</text>
</comment>
<dbReference type="Proteomes" id="UP000535543">
    <property type="component" value="Unassembled WGS sequence"/>
</dbReference>
<dbReference type="EMBL" id="VCQU01000002">
    <property type="protein sequence ID" value="NMN94827.1"/>
    <property type="molecule type" value="Genomic_DNA"/>
</dbReference>
<dbReference type="PROSITE" id="PS50943">
    <property type="entry name" value="HTH_CROC1"/>
    <property type="match status" value="1"/>
</dbReference>
<dbReference type="AlphaFoldDB" id="A0A848KFW1"/>